<comment type="similarity">
    <text evidence="9">Belongs to the TatA/E family.</text>
</comment>
<sequence>MTFGPFEIILILVVIALLFGAKKLPELMKGMGQGIREFKNEVKDPAAPAPGQPTQTVVSAQPAAPVTPVVDVASRQLDPVRIDPVTGAPVVNEPVVQTPGERR</sequence>
<dbReference type="EMBL" id="CP149782">
    <property type="protein sequence ID" value="WYF45379.1"/>
    <property type="molecule type" value="Genomic_DNA"/>
</dbReference>
<accession>A0AAU6Q4U2</accession>
<evidence type="ECO:0000313" key="11">
    <source>
        <dbReference type="EMBL" id="WYF45379.1"/>
    </source>
</evidence>
<organism evidence="11">
    <name type="scientific">Deinococcus sp. VB142</name>
    <dbReference type="NCBI Taxonomy" id="3112952"/>
    <lineage>
        <taxon>Bacteria</taxon>
        <taxon>Thermotogati</taxon>
        <taxon>Deinococcota</taxon>
        <taxon>Deinococci</taxon>
        <taxon>Deinococcales</taxon>
        <taxon>Deinococcaceae</taxon>
        <taxon>Deinococcus</taxon>
    </lineage>
</organism>
<evidence type="ECO:0000256" key="9">
    <source>
        <dbReference type="HAMAP-Rule" id="MF_00236"/>
    </source>
</evidence>
<feature type="transmembrane region" description="Helical" evidence="9">
    <location>
        <begin position="6"/>
        <end position="21"/>
    </location>
</feature>
<reference evidence="11" key="1">
    <citation type="submission" date="2024-03" db="EMBL/GenBank/DDBJ databases">
        <title>Deinococcus weizhi sp. nov., isolated from human skin.</title>
        <authorList>
            <person name="Wei Z."/>
            <person name="Tian F."/>
            <person name="Yang C."/>
            <person name="Xin L.T."/>
            <person name="Wen Z.J."/>
            <person name="Lan K.C."/>
            <person name="Yu L."/>
            <person name="Zhe W."/>
            <person name="Dan F.D."/>
            <person name="Jun W."/>
            <person name="Rui Z."/>
            <person name="Yong X.J."/>
            <person name="Ting Y."/>
            <person name="Wei X."/>
            <person name="Xu Z.G."/>
            <person name="Xin Z."/>
            <person name="Dong F.G."/>
            <person name="Ni X.M."/>
            <person name="Zheng M.G."/>
            <person name="Chun Y."/>
            <person name="Qian W.X."/>
        </authorList>
    </citation>
    <scope>NUCLEOTIDE SEQUENCE</scope>
    <source>
        <strain evidence="11">VB142</strain>
    </source>
</reference>
<evidence type="ECO:0000256" key="1">
    <source>
        <dbReference type="ARBA" id="ARBA00004162"/>
    </source>
</evidence>
<dbReference type="GO" id="GO:0043953">
    <property type="term" value="P:protein transport by the Tat complex"/>
    <property type="evidence" value="ECO:0007669"/>
    <property type="project" value="UniProtKB-UniRule"/>
</dbReference>
<dbReference type="Gene3D" id="1.20.5.3310">
    <property type="match status" value="1"/>
</dbReference>
<dbReference type="InterPro" id="IPR003369">
    <property type="entry name" value="TatA/B/E"/>
</dbReference>
<gene>
    <name evidence="9" type="primary">tatA</name>
    <name evidence="11" type="ORF">WDJ50_04430</name>
</gene>
<evidence type="ECO:0000256" key="10">
    <source>
        <dbReference type="SAM" id="MobiDB-lite"/>
    </source>
</evidence>
<comment type="function">
    <text evidence="9">Part of the twin-arginine translocation (Tat) system that transports large folded proteins containing a characteristic twin-arginine motif in their signal peptide across membranes. TatA could form the protein-conducting channel of the Tat system.</text>
</comment>
<evidence type="ECO:0000256" key="5">
    <source>
        <dbReference type="ARBA" id="ARBA00022927"/>
    </source>
</evidence>
<name>A0AAU6Q4U2_9DEIO</name>
<keyword evidence="4 9" id="KW-0812">Transmembrane</keyword>
<keyword evidence="8 9" id="KW-0472">Membrane</keyword>
<dbReference type="HAMAP" id="MF_00236">
    <property type="entry name" value="TatA_E"/>
    <property type="match status" value="1"/>
</dbReference>
<keyword evidence="2 9" id="KW-0813">Transport</keyword>
<dbReference type="PANTHER" id="PTHR42982:SF8">
    <property type="entry name" value="SEC-INDEPENDENT PROTEIN TRANSLOCASE PROTEIN TATA"/>
    <property type="match status" value="1"/>
</dbReference>
<dbReference type="Pfam" id="PF02416">
    <property type="entry name" value="TatA_B_E"/>
    <property type="match status" value="1"/>
</dbReference>
<keyword evidence="3 9" id="KW-1003">Cell membrane</keyword>
<comment type="subcellular location">
    <subcellularLocation>
        <location evidence="1 9">Cell membrane</location>
        <topology evidence="1 9">Single-pass membrane protein</topology>
    </subcellularLocation>
</comment>
<keyword evidence="7 9" id="KW-0811">Translocation</keyword>
<evidence type="ECO:0000256" key="3">
    <source>
        <dbReference type="ARBA" id="ARBA00022475"/>
    </source>
</evidence>
<evidence type="ECO:0000256" key="7">
    <source>
        <dbReference type="ARBA" id="ARBA00023010"/>
    </source>
</evidence>
<protein>
    <recommendedName>
        <fullName evidence="9">Sec-independent protein translocase protein TatA</fullName>
    </recommendedName>
</protein>
<evidence type="ECO:0000256" key="6">
    <source>
        <dbReference type="ARBA" id="ARBA00022989"/>
    </source>
</evidence>
<evidence type="ECO:0000256" key="2">
    <source>
        <dbReference type="ARBA" id="ARBA00022448"/>
    </source>
</evidence>
<evidence type="ECO:0000256" key="4">
    <source>
        <dbReference type="ARBA" id="ARBA00022692"/>
    </source>
</evidence>
<dbReference type="NCBIfam" id="TIGR01411">
    <property type="entry name" value="tatAE"/>
    <property type="match status" value="1"/>
</dbReference>
<feature type="region of interest" description="Disordered" evidence="10">
    <location>
        <begin position="43"/>
        <end position="62"/>
    </location>
</feature>
<dbReference type="PANTHER" id="PTHR42982">
    <property type="entry name" value="SEC-INDEPENDENT PROTEIN TRANSLOCASE PROTEIN TATA"/>
    <property type="match status" value="1"/>
</dbReference>
<keyword evidence="5 9" id="KW-0653">Protein transport</keyword>
<evidence type="ECO:0000256" key="8">
    <source>
        <dbReference type="ARBA" id="ARBA00023136"/>
    </source>
</evidence>
<dbReference type="InterPro" id="IPR006312">
    <property type="entry name" value="TatA/E"/>
</dbReference>
<dbReference type="GO" id="GO:0008320">
    <property type="term" value="F:protein transmembrane transporter activity"/>
    <property type="evidence" value="ECO:0007669"/>
    <property type="project" value="UniProtKB-UniRule"/>
</dbReference>
<proteinExistence type="inferred from homology"/>
<dbReference type="AlphaFoldDB" id="A0AAU6Q4U2"/>
<keyword evidence="6 9" id="KW-1133">Transmembrane helix</keyword>
<comment type="subunit">
    <text evidence="9">Forms a complex with TatC.</text>
</comment>
<dbReference type="GO" id="GO:0033281">
    <property type="term" value="C:TAT protein transport complex"/>
    <property type="evidence" value="ECO:0007669"/>
    <property type="project" value="UniProtKB-UniRule"/>
</dbReference>
<dbReference type="RefSeq" id="WP_303103419.1">
    <property type="nucleotide sequence ID" value="NZ_CP149782.1"/>
</dbReference>